<evidence type="ECO:0000256" key="1">
    <source>
        <dbReference type="SAM" id="MobiDB-lite"/>
    </source>
</evidence>
<dbReference type="AlphaFoldDB" id="A0A9X3NSR2"/>
<name>A0A9X3NSR2_9ACTN</name>
<organism evidence="2 3">
    <name type="scientific">Streptomonospora mangrovi</name>
    <dbReference type="NCBI Taxonomy" id="2883123"/>
    <lineage>
        <taxon>Bacteria</taxon>
        <taxon>Bacillati</taxon>
        <taxon>Actinomycetota</taxon>
        <taxon>Actinomycetes</taxon>
        <taxon>Streptosporangiales</taxon>
        <taxon>Nocardiopsidaceae</taxon>
        <taxon>Streptomonospora</taxon>
    </lineage>
</organism>
<protein>
    <submittedName>
        <fullName evidence="2">DUF2795 domain-containing protein</fullName>
    </submittedName>
</protein>
<reference evidence="2" key="1">
    <citation type="submission" date="2021-10" db="EMBL/GenBank/DDBJ databases">
        <title>Streptomonospora sp. nov., isolated from mangrove soil.</title>
        <authorList>
            <person name="Chen X."/>
            <person name="Ge X."/>
            <person name="Liu W."/>
        </authorList>
    </citation>
    <scope>NUCLEOTIDE SEQUENCE</scope>
    <source>
        <strain evidence="2">S1-112</strain>
    </source>
</reference>
<feature type="compositionally biased region" description="Pro residues" evidence="1">
    <location>
        <begin position="108"/>
        <end position="124"/>
    </location>
</feature>
<gene>
    <name evidence="2" type="ORF">LG943_03845</name>
</gene>
<accession>A0A9X3NSR2</accession>
<feature type="compositionally biased region" description="Low complexity" evidence="1">
    <location>
        <begin position="130"/>
        <end position="148"/>
    </location>
</feature>
<dbReference type="EMBL" id="JAJAQC010000004">
    <property type="protein sequence ID" value="MDA0563466.1"/>
    <property type="molecule type" value="Genomic_DNA"/>
</dbReference>
<comment type="caution">
    <text evidence="2">The sequence shown here is derived from an EMBL/GenBank/DDBJ whole genome shotgun (WGS) entry which is preliminary data.</text>
</comment>
<sequence>MAVLHDVEGLRQILSGLDFPVGKDRIVEYAQDQGADRSLLSALQAMPPADYNEPNEVLRAVPQGELGGQRRSETERYQQRNPPRGTAASSRETGPVNPIEEELGENRLPPPPPPPPAPPPPPPRGGGGAPAARAGRRSPPGGLARAPPTGGGGTR</sequence>
<dbReference type="Pfam" id="PF11387">
    <property type="entry name" value="DUF2795"/>
    <property type="match status" value="1"/>
</dbReference>
<feature type="compositionally biased region" description="Basic and acidic residues" evidence="1">
    <location>
        <begin position="68"/>
        <end position="78"/>
    </location>
</feature>
<evidence type="ECO:0000313" key="3">
    <source>
        <dbReference type="Proteomes" id="UP001140076"/>
    </source>
</evidence>
<keyword evidence="3" id="KW-1185">Reference proteome</keyword>
<feature type="region of interest" description="Disordered" evidence="1">
    <location>
        <begin position="47"/>
        <end position="155"/>
    </location>
</feature>
<dbReference type="Proteomes" id="UP001140076">
    <property type="component" value="Unassembled WGS sequence"/>
</dbReference>
<dbReference type="InterPro" id="IPR021527">
    <property type="entry name" value="DUF2795"/>
</dbReference>
<evidence type="ECO:0000313" key="2">
    <source>
        <dbReference type="EMBL" id="MDA0563466.1"/>
    </source>
</evidence>
<dbReference type="RefSeq" id="WP_270070813.1">
    <property type="nucleotide sequence ID" value="NZ_JAJAQC010000004.1"/>
</dbReference>
<proteinExistence type="predicted"/>